<keyword evidence="4 9" id="KW-0378">Hydrolase</keyword>
<evidence type="ECO:0000313" key="9">
    <source>
        <dbReference type="EMBL" id="WED44233.1"/>
    </source>
</evidence>
<dbReference type="EC" id="3.5.1.19" evidence="6"/>
<reference evidence="9 10" key="1">
    <citation type="submission" date="2023-02" db="EMBL/GenBank/DDBJ databases">
        <title>Genome Sequence of L. cardiaca H63T.</title>
        <authorList>
            <person name="Lopez A.E."/>
            <person name="Cianciotto N.P."/>
        </authorList>
    </citation>
    <scope>NUCLEOTIDE SEQUENCE [LARGE SCALE GENOMIC DNA]</scope>
    <source>
        <strain evidence="9 10">H63</strain>
    </source>
</reference>
<dbReference type="PANTHER" id="PTHR11080:SF2">
    <property type="entry name" value="LD05707P"/>
    <property type="match status" value="1"/>
</dbReference>
<evidence type="ECO:0000313" key="10">
    <source>
        <dbReference type="Proteomes" id="UP001222087"/>
    </source>
</evidence>
<proteinExistence type="inferred from homology"/>
<protein>
    <recommendedName>
        <fullName evidence="6">nicotinamidase</fullName>
        <ecNumber evidence="6">3.5.1.19</ecNumber>
    </recommendedName>
    <alternativeName>
        <fullName evidence="7">Nicotinamide deamidase</fullName>
    </alternativeName>
</protein>
<dbReference type="Gene3D" id="3.40.50.850">
    <property type="entry name" value="Isochorismatase-like"/>
    <property type="match status" value="1"/>
</dbReference>
<name>A0ABY8AUS6_9GAMM</name>
<sequence length="202" mass="22440">MKTLIILDVQNDFLPGGSLAVPNSNGIIPVINRLQPYFDLVVATQDWHPANHTSFASCHEGKQPFEQIIVQGITQTLWPDHCVQGTQGAEFHPQLETLAIETIFRKGINPNIDSYSGFYDNGHDKSTGLSGYLREKGAFDLYFCGLCADICVYYTIKDALAEGFQCSLIEDATYPLNVDVFQGIKKELLSKGVKITDSIHIR</sequence>
<evidence type="ECO:0000256" key="1">
    <source>
        <dbReference type="ARBA" id="ARBA00006336"/>
    </source>
</evidence>
<dbReference type="InterPro" id="IPR036380">
    <property type="entry name" value="Isochorismatase-like_sf"/>
</dbReference>
<dbReference type="SUPFAM" id="SSF52499">
    <property type="entry name" value="Isochorismatase-like hydrolases"/>
    <property type="match status" value="1"/>
</dbReference>
<dbReference type="GO" id="GO:0008936">
    <property type="term" value="F:nicotinamidase activity"/>
    <property type="evidence" value="ECO:0007669"/>
    <property type="project" value="UniProtKB-EC"/>
</dbReference>
<evidence type="ECO:0000256" key="3">
    <source>
        <dbReference type="ARBA" id="ARBA00022723"/>
    </source>
</evidence>
<comment type="similarity">
    <text evidence="1">Belongs to the isochorismatase family.</text>
</comment>
<keyword evidence="2" id="KW-0662">Pyridine nucleotide biosynthesis</keyword>
<keyword evidence="10" id="KW-1185">Reference proteome</keyword>
<organism evidence="9 10">
    <name type="scientific">Legionella cardiaca</name>
    <dbReference type="NCBI Taxonomy" id="1071983"/>
    <lineage>
        <taxon>Bacteria</taxon>
        <taxon>Pseudomonadati</taxon>
        <taxon>Pseudomonadota</taxon>
        <taxon>Gammaproteobacteria</taxon>
        <taxon>Legionellales</taxon>
        <taxon>Legionellaceae</taxon>
        <taxon>Legionella</taxon>
    </lineage>
</organism>
<dbReference type="Pfam" id="PF00857">
    <property type="entry name" value="Isochorismatase"/>
    <property type="match status" value="1"/>
</dbReference>
<feature type="domain" description="Isochorismatase-like" evidence="8">
    <location>
        <begin position="3"/>
        <end position="179"/>
    </location>
</feature>
<evidence type="ECO:0000256" key="2">
    <source>
        <dbReference type="ARBA" id="ARBA00022642"/>
    </source>
</evidence>
<dbReference type="InterPro" id="IPR000868">
    <property type="entry name" value="Isochorismatase-like_dom"/>
</dbReference>
<evidence type="ECO:0000256" key="7">
    <source>
        <dbReference type="ARBA" id="ARBA00043224"/>
    </source>
</evidence>
<keyword evidence="3" id="KW-0479">Metal-binding</keyword>
<gene>
    <name evidence="9" type="primary">pncA</name>
    <name evidence="9" type="ORF">PXX05_05465</name>
</gene>
<dbReference type="PANTHER" id="PTHR11080">
    <property type="entry name" value="PYRAZINAMIDASE/NICOTINAMIDASE"/>
    <property type="match status" value="1"/>
</dbReference>
<comment type="pathway">
    <text evidence="5">Cofactor biosynthesis; nicotinate biosynthesis; nicotinate from nicotinamide: step 1/1.</text>
</comment>
<evidence type="ECO:0000259" key="8">
    <source>
        <dbReference type="Pfam" id="PF00857"/>
    </source>
</evidence>
<dbReference type="RefSeq" id="WP_275090050.1">
    <property type="nucleotide sequence ID" value="NZ_CP119078.1"/>
</dbReference>
<dbReference type="NCBIfam" id="NF008623">
    <property type="entry name" value="PRK11609.1"/>
    <property type="match status" value="1"/>
</dbReference>
<evidence type="ECO:0000256" key="4">
    <source>
        <dbReference type="ARBA" id="ARBA00022801"/>
    </source>
</evidence>
<evidence type="ECO:0000256" key="5">
    <source>
        <dbReference type="ARBA" id="ARBA00037900"/>
    </source>
</evidence>
<accession>A0ABY8AUS6</accession>
<dbReference type="EMBL" id="CP119078">
    <property type="protein sequence ID" value="WED44233.1"/>
    <property type="molecule type" value="Genomic_DNA"/>
</dbReference>
<dbReference type="Proteomes" id="UP001222087">
    <property type="component" value="Chromosome"/>
</dbReference>
<evidence type="ECO:0000256" key="6">
    <source>
        <dbReference type="ARBA" id="ARBA00039017"/>
    </source>
</evidence>
<dbReference type="InterPro" id="IPR052347">
    <property type="entry name" value="Isochorismatase_Nicotinamidase"/>
</dbReference>
<dbReference type="CDD" id="cd01011">
    <property type="entry name" value="nicotinamidase"/>
    <property type="match status" value="1"/>
</dbReference>